<dbReference type="Gene3D" id="2.160.20.10">
    <property type="entry name" value="Single-stranded right-handed beta-helix, Pectin lyase-like"/>
    <property type="match status" value="1"/>
</dbReference>
<feature type="domain" description="Pectate lyase" evidence="4">
    <location>
        <begin position="115"/>
        <end position="372"/>
    </location>
</feature>
<keyword evidence="6" id="KW-1185">Reference proteome</keyword>
<dbReference type="EMBL" id="JACHHX010000003">
    <property type="protein sequence ID" value="MBB5014751.1"/>
    <property type="molecule type" value="Genomic_DNA"/>
</dbReference>
<dbReference type="InterPro" id="IPR002022">
    <property type="entry name" value="Pec_lyase"/>
</dbReference>
<keyword evidence="2" id="KW-0964">Secreted</keyword>
<dbReference type="InterPro" id="IPR012334">
    <property type="entry name" value="Pectin_lyas_fold"/>
</dbReference>
<name>A0A7W7XYG4_9GAMM</name>
<protein>
    <submittedName>
        <fullName evidence="5">Pectate lyase</fullName>
        <ecNumber evidence="5">4.2.2.2</ecNumber>
    </submittedName>
</protein>
<dbReference type="InterPro" id="IPR045032">
    <property type="entry name" value="PEL"/>
</dbReference>
<organism evidence="5 6">
    <name type="scientific">Rehaibacterium terrae</name>
    <dbReference type="NCBI Taxonomy" id="1341696"/>
    <lineage>
        <taxon>Bacteria</taxon>
        <taxon>Pseudomonadati</taxon>
        <taxon>Pseudomonadota</taxon>
        <taxon>Gammaproteobacteria</taxon>
        <taxon>Lysobacterales</taxon>
        <taxon>Lysobacteraceae</taxon>
        <taxon>Rehaibacterium</taxon>
    </lineage>
</organism>
<dbReference type="InterPro" id="IPR011050">
    <property type="entry name" value="Pectin_lyase_fold/virulence"/>
</dbReference>
<evidence type="ECO:0000259" key="4">
    <source>
        <dbReference type="SMART" id="SM00656"/>
    </source>
</evidence>
<dbReference type="AlphaFoldDB" id="A0A7W7XYG4"/>
<dbReference type="EC" id="4.2.2.2" evidence="5"/>
<sequence>MSRKTRVSGVGLMVLAALSAPAWAGKRDLGRDVLAPGDGWAAAGPGTTGGAAAGPHQVYVVGNRRELIAALNDGVPSSTSPANPSAAPKIIYVDGIIDANVDDANNPLGCDDYAAGTGYSLAAYLEAYDPETWGREVRPSGPLEDARIVARNRQQARVRIRIGSNTTIVGVGKEATIRGAWFDLRGASTTNRRGNIIIRNLTFEDTFDCFPAWDPLDGAAGNWNAQYDAISLRDVDNVWIDHNRFRNVTTADDLLPTHFGRKYQVHDGQIDITNTSDLVTVSWNRFERHDKLMLIGSSDSAVADRGRLRVTLHHNLFDDIGQRAPRVRFGQVHLYNNYYRIRDPANYSFSWGVGIESQIFAEGNFFFSDHAVTPDRFIAVFRGTALTTVGNLHTGVPARRPVDIVAAYNAVNDPPLGNDAGWTPTLAAGLQPAWVVPQTVLSKAGPMDW</sequence>
<dbReference type="GO" id="GO:0005576">
    <property type="term" value="C:extracellular region"/>
    <property type="evidence" value="ECO:0007669"/>
    <property type="project" value="UniProtKB-SubCell"/>
</dbReference>
<keyword evidence="2" id="KW-0624">Polysaccharide degradation</keyword>
<dbReference type="PANTHER" id="PTHR31683">
    <property type="entry name" value="PECTATE LYASE 18-RELATED"/>
    <property type="match status" value="1"/>
</dbReference>
<evidence type="ECO:0000313" key="6">
    <source>
        <dbReference type="Proteomes" id="UP000519004"/>
    </source>
</evidence>
<dbReference type="Pfam" id="PF00544">
    <property type="entry name" value="Pectate_lyase_4"/>
    <property type="match status" value="1"/>
</dbReference>
<comment type="subcellular location">
    <subcellularLocation>
        <location evidence="2">Secreted</location>
    </subcellularLocation>
</comment>
<dbReference type="GO" id="GO:0030570">
    <property type="term" value="F:pectate lyase activity"/>
    <property type="evidence" value="ECO:0007669"/>
    <property type="project" value="UniProtKB-EC"/>
</dbReference>
<keyword evidence="2" id="KW-0119">Carbohydrate metabolism</keyword>
<proteinExistence type="inferred from homology"/>
<evidence type="ECO:0000256" key="3">
    <source>
        <dbReference type="SAM" id="SignalP"/>
    </source>
</evidence>
<comment type="caution">
    <text evidence="5">The sequence shown here is derived from an EMBL/GenBank/DDBJ whole genome shotgun (WGS) entry which is preliminary data.</text>
</comment>
<evidence type="ECO:0000313" key="5">
    <source>
        <dbReference type="EMBL" id="MBB5014751.1"/>
    </source>
</evidence>
<comment type="similarity">
    <text evidence="2">Belongs to the polysaccharide lyase 1 family.</text>
</comment>
<dbReference type="RefSeq" id="WP_183947325.1">
    <property type="nucleotide sequence ID" value="NZ_JACHHX010000003.1"/>
</dbReference>
<dbReference type="PANTHER" id="PTHR31683:SF18">
    <property type="entry name" value="PECTATE LYASE 21-RELATED"/>
    <property type="match status" value="1"/>
</dbReference>
<accession>A0A7W7XYG4</accession>
<dbReference type="Proteomes" id="UP000519004">
    <property type="component" value="Unassembled WGS sequence"/>
</dbReference>
<dbReference type="SUPFAM" id="SSF51126">
    <property type="entry name" value="Pectin lyase-like"/>
    <property type="match status" value="1"/>
</dbReference>
<feature type="signal peptide" evidence="3">
    <location>
        <begin position="1"/>
        <end position="24"/>
    </location>
</feature>
<dbReference type="GO" id="GO:0000272">
    <property type="term" value="P:polysaccharide catabolic process"/>
    <property type="evidence" value="ECO:0007669"/>
    <property type="project" value="UniProtKB-KW"/>
</dbReference>
<keyword evidence="1 2" id="KW-0456">Lyase</keyword>
<keyword evidence="3" id="KW-0732">Signal</keyword>
<evidence type="ECO:0000256" key="2">
    <source>
        <dbReference type="RuleBase" id="RU361173"/>
    </source>
</evidence>
<dbReference type="SMART" id="SM00656">
    <property type="entry name" value="Amb_all"/>
    <property type="match status" value="1"/>
</dbReference>
<evidence type="ECO:0000256" key="1">
    <source>
        <dbReference type="ARBA" id="ARBA00023239"/>
    </source>
</evidence>
<gene>
    <name evidence="5" type="ORF">HNQ58_000627</name>
</gene>
<reference evidence="5 6" key="1">
    <citation type="submission" date="2020-08" db="EMBL/GenBank/DDBJ databases">
        <title>Genomic Encyclopedia of Type Strains, Phase IV (KMG-IV): sequencing the most valuable type-strain genomes for metagenomic binning, comparative biology and taxonomic classification.</title>
        <authorList>
            <person name="Goeker M."/>
        </authorList>
    </citation>
    <scope>NUCLEOTIDE SEQUENCE [LARGE SCALE GENOMIC DNA]</scope>
    <source>
        <strain evidence="5 6">DSM 25897</strain>
    </source>
</reference>
<feature type="chain" id="PRO_5030752536" evidence="3">
    <location>
        <begin position="25"/>
        <end position="449"/>
    </location>
</feature>